<proteinExistence type="predicted"/>
<sequence>MKYNHKELPLVPFSELKGKTYVIPYQQRGYKWTSSNVEELLCDLREFIEDANPQKCIYCLQPLAIVSAGDNRYTVLDGQQRLTTLYLLYKYLYGESPYEFDYERDIDDDITMPRTTFLATVESISEEQAFTKIDFFYIHNAYKHIGKVFMDWAKQSANSIEVTAVNAELAKHINMFKTLLEGNGGKSLHVIWYEVVDDKEKQHEIFSNLNSGKIHLTNTELIKALLLNSVSGLPGKEQNEAAAIFEQIERYMQNDNFWYMFNASELRNGQTRMDFLFNLVANCKQSDYEIDARWSFRNYFSKPEKGSLSDKWKQVRHTFLRLKDMYDDIYCYHYIGFLTYNSNDNTLNSTKEFLALSRKSTHSEFVEKLKQEIKSILRKRHDKITDYTYDKSKKKDLRLLFVMHNVETILQKYASLNGNEKLQLQTGFERFPFELLHKQNWDIEHIASNTDADFKNPEDRESWLESIKADLGDKYPTDLVGDLELRYNKTKKKDDFNVLYKTIMRKVDDDIADVIKEDGKDGKDKMQVGNITLLDSHTNRSYHNALFPRKRRYVIVANGLMDIEDNYEKNISKLYIPPCTLAVFTKAYNKGADLTLNAWTQSDADAYVADMEQKLSFYYKND</sequence>
<dbReference type="Proteomes" id="UP001208620">
    <property type="component" value="Unassembled WGS sequence"/>
</dbReference>
<dbReference type="PANTHER" id="PTHR35149">
    <property type="entry name" value="SLL5132 PROTEIN"/>
    <property type="match status" value="1"/>
</dbReference>
<evidence type="ECO:0000259" key="1">
    <source>
        <dbReference type="Pfam" id="PF03235"/>
    </source>
</evidence>
<dbReference type="EMBL" id="JAPDVD010000002">
    <property type="protein sequence ID" value="MCW4138820.1"/>
    <property type="molecule type" value="Genomic_DNA"/>
</dbReference>
<dbReference type="AlphaFoldDB" id="A0AAW5UP94"/>
<dbReference type="InterPro" id="IPR004919">
    <property type="entry name" value="GmrSD_N"/>
</dbReference>
<organism evidence="2 3">
    <name type="scientific">Segatella copri</name>
    <dbReference type="NCBI Taxonomy" id="165179"/>
    <lineage>
        <taxon>Bacteria</taxon>
        <taxon>Pseudomonadati</taxon>
        <taxon>Bacteroidota</taxon>
        <taxon>Bacteroidia</taxon>
        <taxon>Bacteroidales</taxon>
        <taxon>Prevotellaceae</taxon>
        <taxon>Segatella</taxon>
    </lineage>
</organism>
<evidence type="ECO:0000313" key="3">
    <source>
        <dbReference type="Proteomes" id="UP001208620"/>
    </source>
</evidence>
<protein>
    <submittedName>
        <fullName evidence="2">DUF262 domain-containing protein</fullName>
    </submittedName>
</protein>
<evidence type="ECO:0000313" key="2">
    <source>
        <dbReference type="EMBL" id="MCW4138820.1"/>
    </source>
</evidence>
<dbReference type="RefSeq" id="WP_264949562.1">
    <property type="nucleotide sequence ID" value="NZ_JAPDVB010000002.1"/>
</dbReference>
<comment type="caution">
    <text evidence="2">The sequence shown here is derived from an EMBL/GenBank/DDBJ whole genome shotgun (WGS) entry which is preliminary data.</text>
</comment>
<feature type="domain" description="GmrSD restriction endonucleases N-terminal" evidence="1">
    <location>
        <begin position="19"/>
        <end position="227"/>
    </location>
</feature>
<name>A0AAW5UP94_9BACT</name>
<gene>
    <name evidence="2" type="ORF">ONT01_13805</name>
</gene>
<dbReference type="Pfam" id="PF03235">
    <property type="entry name" value="GmrSD_N"/>
    <property type="match status" value="1"/>
</dbReference>
<reference evidence="2" key="1">
    <citation type="submission" date="2022-11" db="EMBL/GenBank/DDBJ databases">
        <title>Genomic repertoires linked with pathogenic potency of arthritogenic Prevotella copri isolated from the gut of rheumatoid arthritis patients.</title>
        <authorList>
            <person name="Nii T."/>
            <person name="Maeda Y."/>
            <person name="Motooka D."/>
            <person name="Naito M."/>
            <person name="Matsumoto Y."/>
            <person name="Ogawa T."/>
            <person name="Oguro-Igashira E."/>
            <person name="Kishikawa T."/>
            <person name="Yamashita M."/>
            <person name="Koizumi S."/>
            <person name="Kurakawa T."/>
            <person name="Okumura R."/>
            <person name="Kayama H."/>
            <person name="Murakami M."/>
            <person name="Sakaguchi T."/>
            <person name="Das B."/>
            <person name="Nakamura S."/>
            <person name="Okada Y."/>
            <person name="Kumanogoh A."/>
            <person name="Takeda K."/>
        </authorList>
    </citation>
    <scope>NUCLEOTIDE SEQUENCE</scope>
    <source>
        <strain evidence="2">H105_2-2</strain>
    </source>
</reference>
<dbReference type="PANTHER" id="PTHR35149:SF1">
    <property type="entry name" value="DUF5655 DOMAIN-CONTAINING PROTEIN"/>
    <property type="match status" value="1"/>
</dbReference>
<accession>A0AAW5UP94</accession>